<organism evidence="1">
    <name type="scientific">Anguilla anguilla</name>
    <name type="common">European freshwater eel</name>
    <name type="synonym">Muraena anguilla</name>
    <dbReference type="NCBI Taxonomy" id="7936"/>
    <lineage>
        <taxon>Eukaryota</taxon>
        <taxon>Metazoa</taxon>
        <taxon>Chordata</taxon>
        <taxon>Craniata</taxon>
        <taxon>Vertebrata</taxon>
        <taxon>Euteleostomi</taxon>
        <taxon>Actinopterygii</taxon>
        <taxon>Neopterygii</taxon>
        <taxon>Teleostei</taxon>
        <taxon>Anguilliformes</taxon>
        <taxon>Anguillidae</taxon>
        <taxon>Anguilla</taxon>
    </lineage>
</organism>
<reference evidence="1" key="1">
    <citation type="submission" date="2014-11" db="EMBL/GenBank/DDBJ databases">
        <authorList>
            <person name="Amaro Gonzalez C."/>
        </authorList>
    </citation>
    <scope>NUCLEOTIDE SEQUENCE</scope>
</reference>
<dbReference type="AlphaFoldDB" id="A0A0E9W3J0"/>
<sequence length="21" mass="2537">MLMRQILHMYMSAELEALEIN</sequence>
<evidence type="ECO:0000313" key="1">
    <source>
        <dbReference type="EMBL" id="JAH84150.1"/>
    </source>
</evidence>
<name>A0A0E9W3J0_ANGAN</name>
<dbReference type="EMBL" id="GBXM01024427">
    <property type="protein sequence ID" value="JAH84150.1"/>
    <property type="molecule type" value="Transcribed_RNA"/>
</dbReference>
<reference evidence="1" key="2">
    <citation type="journal article" date="2015" name="Fish Shellfish Immunol.">
        <title>Early steps in the European eel (Anguilla anguilla)-Vibrio vulnificus interaction in the gills: Role of the RtxA13 toxin.</title>
        <authorList>
            <person name="Callol A."/>
            <person name="Pajuelo D."/>
            <person name="Ebbesson L."/>
            <person name="Teles M."/>
            <person name="MacKenzie S."/>
            <person name="Amaro C."/>
        </authorList>
    </citation>
    <scope>NUCLEOTIDE SEQUENCE</scope>
</reference>
<proteinExistence type="predicted"/>
<protein>
    <submittedName>
        <fullName evidence="1">Uncharacterized protein</fullName>
    </submittedName>
</protein>
<accession>A0A0E9W3J0</accession>